<gene>
    <name evidence="2" type="ORF">FD17_GL002417</name>
</gene>
<keyword evidence="1" id="KW-1133">Transmembrane helix</keyword>
<dbReference type="PATRIC" id="fig|1423808.3.peg.2468"/>
<feature type="transmembrane region" description="Helical" evidence="1">
    <location>
        <begin position="56"/>
        <end position="78"/>
    </location>
</feature>
<comment type="caution">
    <text evidence="2">The sequence shown here is derived from an EMBL/GenBank/DDBJ whole genome shotgun (WGS) entry which is preliminary data.</text>
</comment>
<feature type="transmembrane region" description="Helical" evidence="1">
    <location>
        <begin position="99"/>
        <end position="125"/>
    </location>
</feature>
<keyword evidence="1" id="KW-0812">Transmembrane</keyword>
<name>A0A0R1L5W6_9LACO</name>
<evidence type="ECO:0008006" key="4">
    <source>
        <dbReference type="Google" id="ProtNLM"/>
    </source>
</evidence>
<dbReference type="PANTHER" id="PTHR37305">
    <property type="entry name" value="INTEGRAL MEMBRANE PROTEIN-RELATED"/>
    <property type="match status" value="1"/>
</dbReference>
<reference evidence="2 3" key="1">
    <citation type="journal article" date="2015" name="Genome Announc.">
        <title>Expanding the biotechnology potential of lactobacilli through comparative genomics of 213 strains and associated genera.</title>
        <authorList>
            <person name="Sun Z."/>
            <person name="Harris H.M."/>
            <person name="McCann A."/>
            <person name="Guo C."/>
            <person name="Argimon S."/>
            <person name="Zhang W."/>
            <person name="Yang X."/>
            <person name="Jeffery I.B."/>
            <person name="Cooney J.C."/>
            <person name="Kagawa T.F."/>
            <person name="Liu W."/>
            <person name="Song Y."/>
            <person name="Salvetti E."/>
            <person name="Wrobel A."/>
            <person name="Rasinkangas P."/>
            <person name="Parkhill J."/>
            <person name="Rea M.C."/>
            <person name="O'Sullivan O."/>
            <person name="Ritari J."/>
            <person name="Douillard F.P."/>
            <person name="Paul Ross R."/>
            <person name="Yang R."/>
            <person name="Briner A.E."/>
            <person name="Felis G.E."/>
            <person name="de Vos W.M."/>
            <person name="Barrangou R."/>
            <person name="Klaenhammer T.R."/>
            <person name="Caufield P.W."/>
            <person name="Cui Y."/>
            <person name="Zhang H."/>
            <person name="O'Toole P.W."/>
        </authorList>
    </citation>
    <scope>NUCLEOTIDE SEQUENCE [LARGE SCALE GENOMIC DNA]</scope>
    <source>
        <strain evidence="2 3">DSM 19904</strain>
    </source>
</reference>
<feature type="transmembrane region" description="Helical" evidence="1">
    <location>
        <begin position="174"/>
        <end position="198"/>
    </location>
</feature>
<dbReference type="OrthoDB" id="2295852at2"/>
<dbReference type="Pfam" id="PF12730">
    <property type="entry name" value="ABC2_membrane_4"/>
    <property type="match status" value="1"/>
</dbReference>
<keyword evidence="1" id="KW-0472">Membrane</keyword>
<dbReference type="EMBL" id="AZEA01000008">
    <property type="protein sequence ID" value="KRK88548.1"/>
    <property type="molecule type" value="Genomic_DNA"/>
</dbReference>
<protein>
    <recommendedName>
        <fullName evidence="4">ABC transporter permease</fullName>
    </recommendedName>
</protein>
<dbReference type="AlphaFoldDB" id="A0A0R1L5W6"/>
<feature type="transmembrane region" description="Helical" evidence="1">
    <location>
        <begin position="234"/>
        <end position="253"/>
    </location>
</feature>
<feature type="transmembrane region" description="Helical" evidence="1">
    <location>
        <begin position="145"/>
        <end position="167"/>
    </location>
</feature>
<dbReference type="PANTHER" id="PTHR37305:SF1">
    <property type="entry name" value="MEMBRANE PROTEIN"/>
    <property type="match status" value="1"/>
</dbReference>
<evidence type="ECO:0000313" key="2">
    <source>
        <dbReference type="EMBL" id="KRK88548.1"/>
    </source>
</evidence>
<organism evidence="2 3">
    <name type="scientific">Lentilactobacillus sunkii DSM 19904</name>
    <dbReference type="NCBI Taxonomy" id="1423808"/>
    <lineage>
        <taxon>Bacteria</taxon>
        <taxon>Bacillati</taxon>
        <taxon>Bacillota</taxon>
        <taxon>Bacilli</taxon>
        <taxon>Lactobacillales</taxon>
        <taxon>Lactobacillaceae</taxon>
        <taxon>Lentilactobacillus</taxon>
    </lineage>
</organism>
<evidence type="ECO:0000313" key="3">
    <source>
        <dbReference type="Proteomes" id="UP000051581"/>
    </source>
</evidence>
<sequence length="258" mass="29663">MITLVKQETFKLLHKKSTYAVSATLLIIMTVFGVLTRNYPKYWGDPKGLFVTMFTGINWIVLFMIAACSSIIAMEFQYGTIKELLYRKYYRGQILVSKWITMLLYSIYFYVLAFVWSMLLKVVLFNNKFQLSDTYQPGHSVINSMWLGIVGSFLTVWLVLSLVLLLANIFKSTAAAISIGIIGYFALSIISNIMFVLMQKWDWLKWNPLNMMNLPSQLVSSSFHKMTLLSTPEMVVGSLVYTAIFMAISYVIFKRRSV</sequence>
<proteinExistence type="predicted"/>
<accession>A0A0R1L5W6</accession>
<dbReference type="Proteomes" id="UP000051581">
    <property type="component" value="Unassembled WGS sequence"/>
</dbReference>
<feature type="transmembrane region" description="Helical" evidence="1">
    <location>
        <begin position="18"/>
        <end position="36"/>
    </location>
</feature>
<evidence type="ECO:0000256" key="1">
    <source>
        <dbReference type="SAM" id="Phobius"/>
    </source>
</evidence>
<keyword evidence="3" id="KW-1185">Reference proteome</keyword>
<dbReference type="RefSeq" id="WP_057824787.1">
    <property type="nucleotide sequence ID" value="NZ_AZEA01000008.1"/>
</dbReference>